<dbReference type="InterPro" id="IPR036640">
    <property type="entry name" value="ABC1_TM_sf"/>
</dbReference>
<feature type="non-terminal residue" evidence="7">
    <location>
        <position position="1"/>
    </location>
</feature>
<comment type="caution">
    <text evidence="7">The sequence shown here is derived from an EMBL/GenBank/DDBJ whole genome shotgun (WGS) entry which is preliminary data.</text>
</comment>
<dbReference type="GO" id="GO:0016020">
    <property type="term" value="C:membrane"/>
    <property type="evidence" value="ECO:0007669"/>
    <property type="project" value="UniProtKB-SubCell"/>
</dbReference>
<dbReference type="PANTHER" id="PTHR43394">
    <property type="entry name" value="ATP-DEPENDENT PERMEASE MDL1, MITOCHONDRIAL"/>
    <property type="match status" value="1"/>
</dbReference>
<comment type="subcellular location">
    <subcellularLocation>
        <location evidence="1">Membrane</location>
        <topology evidence="1">Multi-pass membrane protein</topology>
    </subcellularLocation>
</comment>
<dbReference type="EMBL" id="VZSV01000442">
    <property type="protein sequence ID" value="NXA56915.1"/>
    <property type="molecule type" value="Genomic_DNA"/>
</dbReference>
<dbReference type="GO" id="GO:0005524">
    <property type="term" value="F:ATP binding"/>
    <property type="evidence" value="ECO:0007669"/>
    <property type="project" value="InterPro"/>
</dbReference>
<dbReference type="PANTHER" id="PTHR43394:SF14">
    <property type="entry name" value="TRANSPORTER 2, ATP BINDING CASSETTE SUBFAMILY B"/>
    <property type="match status" value="1"/>
</dbReference>
<keyword evidence="3" id="KW-1133">Transmembrane helix</keyword>
<reference evidence="7 8" key="1">
    <citation type="submission" date="2019-09" db="EMBL/GenBank/DDBJ databases">
        <title>Bird 10,000 Genomes (B10K) Project - Family phase.</title>
        <authorList>
            <person name="Zhang G."/>
        </authorList>
    </citation>
    <scope>NUCLEOTIDE SEQUENCE [LARGE SCALE GENOMIC DNA]</scope>
    <source>
        <strain evidence="7">B10K-MSB-01</strain>
    </source>
</reference>
<proteinExistence type="predicted"/>
<evidence type="ECO:0000256" key="4">
    <source>
        <dbReference type="ARBA" id="ARBA00023136"/>
    </source>
</evidence>
<evidence type="ECO:0000313" key="7">
    <source>
        <dbReference type="EMBL" id="NXA56915.1"/>
    </source>
</evidence>
<keyword evidence="2" id="KW-0812">Transmembrane</keyword>
<feature type="signal peptide" evidence="5">
    <location>
        <begin position="1"/>
        <end position="30"/>
    </location>
</feature>
<dbReference type="OrthoDB" id="6500128at2759"/>
<evidence type="ECO:0000256" key="3">
    <source>
        <dbReference type="ARBA" id="ARBA00022989"/>
    </source>
</evidence>
<dbReference type="Gene3D" id="1.20.1560.10">
    <property type="entry name" value="ABC transporter type 1, transmembrane domain"/>
    <property type="match status" value="1"/>
</dbReference>
<dbReference type="InterPro" id="IPR039421">
    <property type="entry name" value="Type_1_exporter"/>
</dbReference>
<feature type="chain" id="PRO_5029450611" evidence="5">
    <location>
        <begin position="31"/>
        <end position="180"/>
    </location>
</feature>
<keyword evidence="8" id="KW-1185">Reference proteome</keyword>
<evidence type="ECO:0000259" key="6">
    <source>
        <dbReference type="PROSITE" id="PS50929"/>
    </source>
</evidence>
<keyword evidence="5" id="KW-0732">Signal</keyword>
<evidence type="ECO:0000256" key="2">
    <source>
        <dbReference type="ARBA" id="ARBA00022692"/>
    </source>
</evidence>
<evidence type="ECO:0000256" key="1">
    <source>
        <dbReference type="ARBA" id="ARBA00004141"/>
    </source>
</evidence>
<dbReference type="PROSITE" id="PS50929">
    <property type="entry name" value="ABC_TM1F"/>
    <property type="match status" value="1"/>
</dbReference>
<dbReference type="SUPFAM" id="SSF90123">
    <property type="entry name" value="ABC transporter transmembrane region"/>
    <property type="match status" value="1"/>
</dbReference>
<organism evidence="7 8">
    <name type="scientific">Nothocercus julius</name>
    <dbReference type="NCBI Taxonomy" id="2585813"/>
    <lineage>
        <taxon>Eukaryota</taxon>
        <taxon>Metazoa</taxon>
        <taxon>Chordata</taxon>
        <taxon>Craniata</taxon>
        <taxon>Vertebrata</taxon>
        <taxon>Euteleostomi</taxon>
        <taxon>Archelosauria</taxon>
        <taxon>Archosauria</taxon>
        <taxon>Dinosauria</taxon>
        <taxon>Saurischia</taxon>
        <taxon>Theropoda</taxon>
        <taxon>Coelurosauria</taxon>
        <taxon>Aves</taxon>
        <taxon>Palaeognathae</taxon>
        <taxon>Tinamiformes</taxon>
        <taxon>Tinamidae</taxon>
        <taxon>Nothocercus</taxon>
    </lineage>
</organism>
<dbReference type="InterPro" id="IPR011527">
    <property type="entry name" value="ABC1_TM_dom"/>
</dbReference>
<accession>A0A7K7WU57</accession>
<feature type="domain" description="ABC transmembrane type-1" evidence="6">
    <location>
        <begin position="1"/>
        <end position="145"/>
    </location>
</feature>
<evidence type="ECO:0000256" key="5">
    <source>
        <dbReference type="SAM" id="SignalP"/>
    </source>
</evidence>
<keyword evidence="4" id="KW-0472">Membrane</keyword>
<gene>
    <name evidence="7" type="primary">Tap2</name>
    <name evidence="7" type="ORF">NOTJUL_R14535</name>
</gene>
<dbReference type="Pfam" id="PF00664">
    <property type="entry name" value="ABC_membrane"/>
    <property type="match status" value="1"/>
</dbReference>
<protein>
    <submittedName>
        <fullName evidence="7">TAP2 protein</fullName>
    </submittedName>
</protein>
<dbReference type="Proteomes" id="UP000531559">
    <property type="component" value="Unassembled WGS sequence"/>
</dbReference>
<name>A0A7K7WU57_9AVES</name>
<dbReference type="GO" id="GO:0015421">
    <property type="term" value="F:ABC-type oligopeptide transporter activity"/>
    <property type="evidence" value="ECO:0007669"/>
    <property type="project" value="TreeGrafter"/>
</dbReference>
<dbReference type="AlphaFoldDB" id="A0A7K7WU57"/>
<feature type="non-terminal residue" evidence="7">
    <location>
        <position position="180"/>
    </location>
</feature>
<sequence>KVLVLLAFMGRLSWHLTLLALFEVPLAVAARKLYDVRHQALLQAMLEATARANAVVHEAVAAIETVQGYGAEDDEVERYAQVLDETRRLKDRRDLERALFLLFRRVLQVAVQALMLYCAHQHVSEGVLTTGGLVSFVLYQGQLSSHVQVRPVGHHPAGHHCGGPHVPMSPPCCPGTCLRV</sequence>
<evidence type="ECO:0000313" key="8">
    <source>
        <dbReference type="Proteomes" id="UP000531559"/>
    </source>
</evidence>